<keyword evidence="2" id="KW-0378">Hydrolase</keyword>
<evidence type="ECO:0000313" key="2">
    <source>
        <dbReference type="EMBL" id="MBI9113511.1"/>
    </source>
</evidence>
<dbReference type="GO" id="GO:0016787">
    <property type="term" value="F:hydrolase activity"/>
    <property type="evidence" value="ECO:0007669"/>
    <property type="project" value="UniProtKB-KW"/>
</dbReference>
<dbReference type="Pfam" id="PF00561">
    <property type="entry name" value="Abhydrolase_1"/>
    <property type="match status" value="1"/>
</dbReference>
<reference evidence="2" key="1">
    <citation type="submission" date="2020-12" db="EMBL/GenBank/DDBJ databases">
        <title>Sanguibacter suaedae sp. nov., isolated from Suaeda aralocaspica.</title>
        <authorList>
            <person name="Ma Q."/>
        </authorList>
    </citation>
    <scope>NUCLEOTIDE SEQUENCE</scope>
    <source>
        <strain evidence="2">YZGR15</strain>
    </source>
</reference>
<dbReference type="AlphaFoldDB" id="A0A934I8T5"/>
<comment type="caution">
    <text evidence="2">The sequence shown here is derived from an EMBL/GenBank/DDBJ whole genome shotgun (WGS) entry which is preliminary data.</text>
</comment>
<dbReference type="Proteomes" id="UP000602087">
    <property type="component" value="Unassembled WGS sequence"/>
</dbReference>
<accession>A0A934I8T5</accession>
<dbReference type="PANTHER" id="PTHR43798:SF33">
    <property type="entry name" value="HYDROLASE, PUTATIVE (AFU_ORTHOLOGUE AFUA_2G14860)-RELATED"/>
    <property type="match status" value="1"/>
</dbReference>
<sequence>MSPASPNHHATRTTTDVDGATVVAWVSGPAPDAPGVPHPEDAARPIVLVHGLGASSRYFRPLTQVLSAHRTVHALDLPGYGSAPKPPHDLGIEGHARAVVEHVRASGLRSPVLVGHSMGAQVVAEALVQAPDLTDRVVLVGPTTDPDARSALRQGWRLLRDGLREPPRANGIILSDYALRCGPPYYLRQVPHLVRYDTEAAVRRTTAQVLVIRGDRDPVVPHTWARRLTDAAPHGLLAEVPGPHIVMMTAPDHVARLVLDPAWSTTAPGT</sequence>
<dbReference type="GO" id="GO:0016020">
    <property type="term" value="C:membrane"/>
    <property type="evidence" value="ECO:0007669"/>
    <property type="project" value="TreeGrafter"/>
</dbReference>
<dbReference type="SUPFAM" id="SSF53474">
    <property type="entry name" value="alpha/beta-Hydrolases"/>
    <property type="match status" value="1"/>
</dbReference>
<dbReference type="Gene3D" id="3.40.50.1820">
    <property type="entry name" value="alpha/beta hydrolase"/>
    <property type="match status" value="1"/>
</dbReference>
<evidence type="ECO:0000259" key="1">
    <source>
        <dbReference type="Pfam" id="PF00561"/>
    </source>
</evidence>
<dbReference type="PANTHER" id="PTHR43798">
    <property type="entry name" value="MONOACYLGLYCEROL LIPASE"/>
    <property type="match status" value="1"/>
</dbReference>
<dbReference type="InterPro" id="IPR050266">
    <property type="entry name" value="AB_hydrolase_sf"/>
</dbReference>
<evidence type="ECO:0000313" key="3">
    <source>
        <dbReference type="Proteomes" id="UP000602087"/>
    </source>
</evidence>
<name>A0A934I8T5_9MICO</name>
<protein>
    <submittedName>
        <fullName evidence="2">Alpha/beta fold hydrolase</fullName>
    </submittedName>
</protein>
<dbReference type="EMBL" id="JAEINH010000001">
    <property type="protein sequence ID" value="MBI9113511.1"/>
    <property type="molecule type" value="Genomic_DNA"/>
</dbReference>
<proteinExistence type="predicted"/>
<keyword evidence="3" id="KW-1185">Reference proteome</keyword>
<dbReference type="InterPro" id="IPR029058">
    <property type="entry name" value="AB_hydrolase_fold"/>
</dbReference>
<gene>
    <name evidence="2" type="ORF">JAV76_00605</name>
</gene>
<feature type="domain" description="AB hydrolase-1" evidence="1">
    <location>
        <begin position="45"/>
        <end position="162"/>
    </location>
</feature>
<dbReference type="InterPro" id="IPR000073">
    <property type="entry name" value="AB_hydrolase_1"/>
</dbReference>
<dbReference type="RefSeq" id="WP_198732082.1">
    <property type="nucleotide sequence ID" value="NZ_JAEINH010000001.1"/>
</dbReference>
<organism evidence="2 3">
    <name type="scientific">Sanguibacter suaedae</name>
    <dbReference type="NCBI Taxonomy" id="2795737"/>
    <lineage>
        <taxon>Bacteria</taxon>
        <taxon>Bacillati</taxon>
        <taxon>Actinomycetota</taxon>
        <taxon>Actinomycetes</taxon>
        <taxon>Micrococcales</taxon>
        <taxon>Sanguibacteraceae</taxon>
        <taxon>Sanguibacter</taxon>
    </lineage>
</organism>